<feature type="transmembrane region" description="Helical" evidence="1">
    <location>
        <begin position="387"/>
        <end position="406"/>
    </location>
</feature>
<evidence type="ECO:0008006" key="4">
    <source>
        <dbReference type="Google" id="ProtNLM"/>
    </source>
</evidence>
<keyword evidence="3" id="KW-1185">Reference proteome</keyword>
<dbReference type="EMBL" id="LVYD01000070">
    <property type="protein sequence ID" value="OQP59951.1"/>
    <property type="molecule type" value="Genomic_DNA"/>
</dbReference>
<feature type="transmembrane region" description="Helical" evidence="1">
    <location>
        <begin position="361"/>
        <end position="380"/>
    </location>
</feature>
<gene>
    <name evidence="2" type="ORF">A3860_35505</name>
</gene>
<dbReference type="RefSeq" id="WP_081153885.1">
    <property type="nucleotide sequence ID" value="NZ_LVYD01000070.1"/>
</dbReference>
<organism evidence="2 3">
    <name type="scientific">Niastella vici</name>
    <dbReference type="NCBI Taxonomy" id="1703345"/>
    <lineage>
        <taxon>Bacteria</taxon>
        <taxon>Pseudomonadati</taxon>
        <taxon>Bacteroidota</taxon>
        <taxon>Chitinophagia</taxon>
        <taxon>Chitinophagales</taxon>
        <taxon>Chitinophagaceae</taxon>
        <taxon>Niastella</taxon>
    </lineage>
</organism>
<feature type="transmembrane region" description="Helical" evidence="1">
    <location>
        <begin position="426"/>
        <end position="447"/>
    </location>
</feature>
<dbReference type="Proteomes" id="UP000192796">
    <property type="component" value="Unassembled WGS sequence"/>
</dbReference>
<feature type="transmembrane region" description="Helical" evidence="1">
    <location>
        <begin position="124"/>
        <end position="143"/>
    </location>
</feature>
<dbReference type="STRING" id="1703345.A3860_35505"/>
<reference evidence="2 3" key="1">
    <citation type="submission" date="2016-03" db="EMBL/GenBank/DDBJ databases">
        <title>Niastella vici sp. nov., isolated from farmland soil.</title>
        <authorList>
            <person name="Chen L."/>
            <person name="Wang D."/>
            <person name="Yang S."/>
            <person name="Wang G."/>
        </authorList>
    </citation>
    <scope>NUCLEOTIDE SEQUENCE [LARGE SCALE GENOMIC DNA]</scope>
    <source>
        <strain evidence="2 3">DJ57</strain>
    </source>
</reference>
<protein>
    <recommendedName>
        <fullName evidence="4">Bacterial membrane protein YfhO</fullName>
    </recommendedName>
</protein>
<evidence type="ECO:0000313" key="2">
    <source>
        <dbReference type="EMBL" id="OQP59951.1"/>
    </source>
</evidence>
<keyword evidence="1" id="KW-1133">Transmembrane helix</keyword>
<feature type="transmembrane region" description="Helical" evidence="1">
    <location>
        <begin position="226"/>
        <end position="248"/>
    </location>
</feature>
<dbReference type="Pfam" id="PF09586">
    <property type="entry name" value="YfhO"/>
    <property type="match status" value="1"/>
</dbReference>
<dbReference type="AlphaFoldDB" id="A0A1V9FNV5"/>
<feature type="transmembrane region" description="Helical" evidence="1">
    <location>
        <begin position="459"/>
        <end position="478"/>
    </location>
</feature>
<feature type="transmembrane region" description="Helical" evidence="1">
    <location>
        <begin position="102"/>
        <end position="119"/>
    </location>
</feature>
<name>A0A1V9FNV5_9BACT</name>
<feature type="transmembrane region" description="Helical" evidence="1">
    <location>
        <begin position="149"/>
        <end position="167"/>
    </location>
</feature>
<comment type="caution">
    <text evidence="2">The sequence shown here is derived from an EMBL/GenBank/DDBJ whole genome shotgun (WGS) entry which is preliminary data.</text>
</comment>
<dbReference type="InterPro" id="IPR018580">
    <property type="entry name" value="Uncharacterised_YfhO"/>
</dbReference>
<proteinExistence type="predicted"/>
<feature type="transmembrane region" description="Helical" evidence="1">
    <location>
        <begin position="842"/>
        <end position="862"/>
    </location>
</feature>
<evidence type="ECO:0000313" key="3">
    <source>
        <dbReference type="Proteomes" id="UP000192796"/>
    </source>
</evidence>
<evidence type="ECO:0000256" key="1">
    <source>
        <dbReference type="SAM" id="Phobius"/>
    </source>
</evidence>
<accession>A0A1V9FNV5</accession>
<dbReference type="PANTHER" id="PTHR38454:SF1">
    <property type="entry name" value="INTEGRAL MEMBRANE PROTEIN"/>
    <property type="match status" value="1"/>
</dbReference>
<keyword evidence="1" id="KW-0472">Membrane</keyword>
<feature type="transmembrane region" description="Helical" evidence="1">
    <location>
        <begin position="579"/>
        <end position="596"/>
    </location>
</feature>
<keyword evidence="1" id="KW-0812">Transmembrane</keyword>
<feature type="transmembrane region" description="Helical" evidence="1">
    <location>
        <begin position="554"/>
        <end position="572"/>
    </location>
</feature>
<feature type="transmembrane region" description="Helical" evidence="1">
    <location>
        <begin position="172"/>
        <end position="188"/>
    </location>
</feature>
<dbReference type="OrthoDB" id="9772884at2"/>
<sequence>MKKTLWQQAMPHLVSIAIFLIVALIFNKPALEADTVMKQGDIANWQGMSHQSFQYKEKHGRFPLWTTNMYGGMPAYQIAMDGPWTPLGYIDVVLQLGLPKPINIFFLACVCFYILCMCLRIRPWVAVIGGLAFAYSTTFPIFIGAGHDTQMLALAYAPAVLGGIMLLFDKKYLSGFVVTAVFSALQIIQGHQQVTYYMFLVIGIMSLFFLIQGIRSGKAMQPLKAIGLAAVACILGIMINAVSLMTVYDYAKESKRNGQLVMDKKSAANEVISNNKTKGLSKSYAFQWSYGVTESFTLMFPGVSGYGNHGGERDGDTYVFPQLDENSNVAKYANEKLGWPEEQATRLSGYLYWGDQPFTAGPIYLGAVVCMLFIFSMVYLDGKHKWWILTAGILGILLALGKHFPALNYFLFDHFPLYNKFRVPTMALEITGLVLPIGAALGLEKLLSDTVIDLKKVKLAGFITAGVFVVAALLYFTMDYSSENKQRTAAVTQLISSPNPNRAAFDSINNAFAPMEDNKLFEALLFQARAEPTAAKGVLTAMRKDRQSAFGSDIMRSLLFVLIAAGLIFLFVYKRINALVLLAGLALVTAIDLLTFDSKYLNKFSYGSKENYEASEFPMSAADQAILQDKDPNFRVLNTTVGDPYTQDSRTSYYHKSIGGYHPARLGIYDDLIEYQLSGSPNMAVFNMLNTKYFIQQTQQGGMVAVPNPNALGNCWFVQHVQYVNSPVEDMKALNNFNPAETAIVENAFKSSLEGATPADSLATIKQTAFDNEDIKYESNATAAHVAVFSEIFYKDWKAYIDGKPAPIAKADYVLRALLVPAGKHAIEFKFEPKVYNTGSTLTTIASAILTLLILGYIFWLVRPLIVKNKK</sequence>
<feature type="transmembrane region" description="Helical" evidence="1">
    <location>
        <begin position="194"/>
        <end position="214"/>
    </location>
</feature>
<dbReference type="PANTHER" id="PTHR38454">
    <property type="entry name" value="INTEGRAL MEMBRANE PROTEIN-RELATED"/>
    <property type="match status" value="1"/>
</dbReference>